<keyword evidence="7" id="KW-0223">Dioxygenase</keyword>
<dbReference type="Pfam" id="PF19301">
    <property type="entry name" value="LigXa_C"/>
    <property type="match status" value="1"/>
</dbReference>
<evidence type="ECO:0000256" key="2">
    <source>
        <dbReference type="ARBA" id="ARBA00022723"/>
    </source>
</evidence>
<gene>
    <name evidence="7" type="ORF">DA075_32970</name>
</gene>
<dbReference type="GO" id="GO:0051537">
    <property type="term" value="F:2 iron, 2 sulfur cluster binding"/>
    <property type="evidence" value="ECO:0007669"/>
    <property type="project" value="UniProtKB-KW"/>
</dbReference>
<dbReference type="PROSITE" id="PS00570">
    <property type="entry name" value="RING_HYDROXYL_ALPHA"/>
    <property type="match status" value="1"/>
</dbReference>
<dbReference type="SUPFAM" id="SSF50022">
    <property type="entry name" value="ISP domain"/>
    <property type="match status" value="1"/>
</dbReference>
<dbReference type="EMBL" id="CP028844">
    <property type="protein sequence ID" value="AWB25664.1"/>
    <property type="molecule type" value="Genomic_DNA"/>
</dbReference>
<feature type="domain" description="Rieske" evidence="6">
    <location>
        <begin position="27"/>
        <end position="133"/>
    </location>
</feature>
<reference evidence="7 8" key="1">
    <citation type="submission" date="2018-04" db="EMBL/GenBank/DDBJ databases">
        <title>Methylobacterium sp. PR1016A genome.</title>
        <authorList>
            <person name="Park W."/>
        </authorList>
    </citation>
    <scope>NUCLEOTIDE SEQUENCE [LARGE SCALE GENOMIC DNA]</scope>
    <source>
        <strain evidence="7 8">PR1016A</strain>
    </source>
</reference>
<dbReference type="GO" id="GO:0051213">
    <property type="term" value="F:dioxygenase activity"/>
    <property type="evidence" value="ECO:0007669"/>
    <property type="project" value="UniProtKB-KW"/>
</dbReference>
<dbReference type="PROSITE" id="PS51296">
    <property type="entry name" value="RIESKE"/>
    <property type="match status" value="1"/>
</dbReference>
<evidence type="ECO:0000259" key="6">
    <source>
        <dbReference type="PROSITE" id="PS51296"/>
    </source>
</evidence>
<dbReference type="Pfam" id="PF00355">
    <property type="entry name" value="Rieske"/>
    <property type="match status" value="1"/>
</dbReference>
<keyword evidence="1" id="KW-0001">2Fe-2S</keyword>
<dbReference type="CDD" id="cd03479">
    <property type="entry name" value="Rieske_RO_Alpha_PhDO_like"/>
    <property type="match status" value="1"/>
</dbReference>
<evidence type="ECO:0000313" key="7">
    <source>
        <dbReference type="EMBL" id="AWB25664.1"/>
    </source>
</evidence>
<dbReference type="KEGG" id="mee:DA075_32970"/>
<evidence type="ECO:0000256" key="4">
    <source>
        <dbReference type="ARBA" id="ARBA00023004"/>
    </source>
</evidence>
<evidence type="ECO:0000256" key="5">
    <source>
        <dbReference type="ARBA" id="ARBA00023014"/>
    </source>
</evidence>
<dbReference type="InterPro" id="IPR017941">
    <property type="entry name" value="Rieske_2Fe-2S"/>
</dbReference>
<dbReference type="Gene3D" id="2.102.10.10">
    <property type="entry name" value="Rieske [2Fe-2S] iron-sulphur domain"/>
    <property type="match status" value="1"/>
</dbReference>
<dbReference type="PANTHER" id="PTHR21266:SF59">
    <property type="entry name" value="BLR4922 PROTEIN"/>
    <property type="match status" value="1"/>
</dbReference>
<accession>A0A2R4WVT4</accession>
<keyword evidence="4" id="KW-0408">Iron</keyword>
<dbReference type="InterPro" id="IPR015881">
    <property type="entry name" value="ARHD_Rieske_2Fe_2S"/>
</dbReference>
<dbReference type="InterPro" id="IPR045623">
    <property type="entry name" value="LigXa_C"/>
</dbReference>
<keyword evidence="2" id="KW-0479">Metal-binding</keyword>
<keyword evidence="5" id="KW-0411">Iron-sulfur</keyword>
<dbReference type="InterPro" id="IPR050584">
    <property type="entry name" value="Cholesterol_7-desaturase"/>
</dbReference>
<name>A0A2R4WVT4_9HYPH</name>
<keyword evidence="3" id="KW-0560">Oxidoreductase</keyword>
<dbReference type="GO" id="GO:0005506">
    <property type="term" value="F:iron ion binding"/>
    <property type="evidence" value="ECO:0007669"/>
    <property type="project" value="InterPro"/>
</dbReference>
<dbReference type="SUPFAM" id="SSF55961">
    <property type="entry name" value="Bet v1-like"/>
    <property type="match status" value="1"/>
</dbReference>
<sequence>MMSQEQNDLITRIGPAAPAGLLMRRYWQPAALVAELKDERPIVPVRLLGQDFVLFRDEAGRYGMLDRDCPHRGADLAFGRLEQGGLRCSFHGWLFDAEGNCLETPAEPAGSKLCQNIRQKSYPVVEKNGILFAWLGEGEPSAFPELDCFQAPDAYTFAFKGLIECNWLQALEVGIDPAHASFLHRFFEDEEITEAYGKQFRGASAGTAIPMTRILREYDRPVINVERTEYGLRIIALRELDAERTHVRVTNQVFPHAFVIPMSTEMTITQWHVPVDDETCYWYAIFTSYGKPVDKEKMTAQRLELYELPGYVSRKNKSNDYGFDPHEQKHSTYTGMGADINVHDQWAVESMGRIQDRTREHLGQSDKAIIQYRKILREQIDKVRNGGEPMMVLDAKAARAIQGPGTMDGIGPSKGWETYWMEVDVARRRSAPWMPAVPPAQPGDEKIVDLVAAAE</sequence>
<dbReference type="InterPro" id="IPR036922">
    <property type="entry name" value="Rieske_2Fe-2S_sf"/>
</dbReference>
<evidence type="ECO:0000256" key="3">
    <source>
        <dbReference type="ARBA" id="ARBA00023002"/>
    </source>
</evidence>
<dbReference type="AlphaFoldDB" id="A0A2R4WVT4"/>
<dbReference type="Gene3D" id="3.90.380.10">
    <property type="entry name" value="Naphthalene 1,2-dioxygenase Alpha Subunit, Chain A, domain 1"/>
    <property type="match status" value="1"/>
</dbReference>
<evidence type="ECO:0000256" key="1">
    <source>
        <dbReference type="ARBA" id="ARBA00022714"/>
    </source>
</evidence>
<dbReference type="CDD" id="cd08878">
    <property type="entry name" value="RHO_alpha_C_DMO-like"/>
    <property type="match status" value="1"/>
</dbReference>
<proteinExistence type="predicted"/>
<dbReference type="OrthoDB" id="9800776at2"/>
<keyword evidence="8" id="KW-1185">Reference proteome</keyword>
<dbReference type="PANTHER" id="PTHR21266">
    <property type="entry name" value="IRON-SULFUR DOMAIN CONTAINING PROTEIN"/>
    <property type="match status" value="1"/>
</dbReference>
<organism evidence="7 8">
    <name type="scientific">Methylobacterium currus</name>
    <dbReference type="NCBI Taxonomy" id="2051553"/>
    <lineage>
        <taxon>Bacteria</taxon>
        <taxon>Pseudomonadati</taxon>
        <taxon>Pseudomonadota</taxon>
        <taxon>Alphaproteobacteria</taxon>
        <taxon>Hyphomicrobiales</taxon>
        <taxon>Methylobacteriaceae</taxon>
        <taxon>Methylobacterium</taxon>
    </lineage>
</organism>
<evidence type="ECO:0000313" key="8">
    <source>
        <dbReference type="Proteomes" id="UP000244755"/>
    </source>
</evidence>
<dbReference type="RefSeq" id="WP_099957321.1">
    <property type="nucleotide sequence ID" value="NZ_CP028844.1"/>
</dbReference>
<protein>
    <submittedName>
        <fullName evidence="7">Aromatic ring-hydroxylating dioxygenase subunit alpha</fullName>
    </submittedName>
</protein>
<dbReference type="Proteomes" id="UP000244755">
    <property type="component" value="Chromosome 2"/>
</dbReference>